<accession>A0A8H7MHN6</accession>
<evidence type="ECO:0000256" key="1">
    <source>
        <dbReference type="SAM" id="MobiDB-lite"/>
    </source>
</evidence>
<protein>
    <submittedName>
        <fullName evidence="2">Uncharacterized protein</fullName>
    </submittedName>
</protein>
<keyword evidence="3" id="KW-1185">Reference proteome</keyword>
<feature type="compositionally biased region" description="Polar residues" evidence="1">
    <location>
        <begin position="1"/>
        <end position="19"/>
    </location>
</feature>
<feature type="compositionally biased region" description="Low complexity" evidence="1">
    <location>
        <begin position="175"/>
        <end position="210"/>
    </location>
</feature>
<proteinExistence type="predicted"/>
<evidence type="ECO:0000313" key="2">
    <source>
        <dbReference type="EMBL" id="KAF9695080.1"/>
    </source>
</evidence>
<dbReference type="AlphaFoldDB" id="A0A8H7MHN6"/>
<sequence>MATHDPTSSVPAGTSSVEQLRQRDDELVTAVTEQLQAQLQGNMPLPHEARKLLEDLSAALTALPRAEEDGTAPNHPQSPMVPSLQDSKKRKADDGALWTPEDTLPSKRQCRIVSPTFRRSRARHSKVVNERLTKITEGLFRFNLRSENWTEISVRLYGVPGSVPQFDDDDESSDESVVPSLLSSPEVRPSTPETNASSCAPPSAPATPLTSLADADISGISDRVTGVVPIEEGKSEGDASAWYIPTNDVVMAVPQQDEAVKYASTKDEEMSDDYEGILNASAEDESMSDTTESLLAGLSGDSALCGVTEHLQSDVANDVHMTLAHEDDSGSGPTPVEPRQDSAMQDASILLSNEETEQPATQTLVTEPEQGIADMEDVQSSVSISSSCNVQSTTPNQQSTAALTLSRWNSQQPSTNDQTEQIWHDLTALGPNFHTDLQNELDDGVVEEVPDLHQAVEKHIRTTKTSAGLINLLKLHNNAGRLSLPQTNALKDCVVEARARNAATPDDNMQDIPAAPFQELLMPPSERPQEQRREASPFVADAPQQHYLAAKEPVRTRPQALGAADPLTDEVLKLIQQAAHTLSGQPKLLRRFGAMFVLPLHDDAEMKRIVQCITKYKSLETLREYAAPDLLYDCRKFSQAKEGALKKTKHVVSYDARRPDSAAKIFNFIAVSNFRVLKNADDNGCLTWQGIQKLVEREEGHFFQPAKRLADLSIRHYKAYIDERLAHWKDPENLRSYIAQLNGDAQLTVGKLVLAPSTAIKRGGDDLDLDDDDKANGISSAQPRQGKRRQMAPVSNLDQANVH</sequence>
<dbReference type="EMBL" id="RZGK01000012">
    <property type="protein sequence ID" value="KAF9695080.1"/>
    <property type="molecule type" value="Genomic_DNA"/>
</dbReference>
<feature type="region of interest" description="Disordered" evidence="1">
    <location>
        <begin position="1"/>
        <end position="25"/>
    </location>
</feature>
<feature type="region of interest" description="Disordered" evidence="1">
    <location>
        <begin position="163"/>
        <end position="210"/>
    </location>
</feature>
<gene>
    <name evidence="2" type="ORF">EKO04_007191</name>
</gene>
<name>A0A8H7MHN6_9PLEO</name>
<feature type="region of interest" description="Disordered" evidence="1">
    <location>
        <begin position="764"/>
        <end position="803"/>
    </location>
</feature>
<reference evidence="2" key="2">
    <citation type="submission" date="2020-09" db="EMBL/GenBank/DDBJ databases">
        <title>Reference genome assembly for Australian Ascochyta lentis isolate Al4.</title>
        <authorList>
            <person name="Lee R.C."/>
            <person name="Farfan-Caceres L.M."/>
            <person name="Debler J.W."/>
            <person name="Williams A.H."/>
            <person name="Henares B.M."/>
        </authorList>
    </citation>
    <scope>NUCLEOTIDE SEQUENCE</scope>
    <source>
        <strain evidence="2">Al4</strain>
    </source>
</reference>
<reference evidence="2" key="1">
    <citation type="submission" date="2018-12" db="EMBL/GenBank/DDBJ databases">
        <authorList>
            <person name="Syme R.A."/>
            <person name="Farfan-Caceres L."/>
            <person name="Lichtenzveig J."/>
        </authorList>
    </citation>
    <scope>NUCLEOTIDE SEQUENCE</scope>
    <source>
        <strain evidence="2">Al4</strain>
    </source>
</reference>
<feature type="region of interest" description="Disordered" evidence="1">
    <location>
        <begin position="324"/>
        <end position="343"/>
    </location>
</feature>
<organism evidence="2 3">
    <name type="scientific">Ascochyta lentis</name>
    <dbReference type="NCBI Taxonomy" id="205686"/>
    <lineage>
        <taxon>Eukaryota</taxon>
        <taxon>Fungi</taxon>
        <taxon>Dikarya</taxon>
        <taxon>Ascomycota</taxon>
        <taxon>Pezizomycotina</taxon>
        <taxon>Dothideomycetes</taxon>
        <taxon>Pleosporomycetidae</taxon>
        <taxon>Pleosporales</taxon>
        <taxon>Pleosporineae</taxon>
        <taxon>Didymellaceae</taxon>
        <taxon>Ascochyta</taxon>
    </lineage>
</organism>
<dbReference type="Proteomes" id="UP000651452">
    <property type="component" value="Unassembled WGS sequence"/>
</dbReference>
<feature type="region of interest" description="Disordered" evidence="1">
    <location>
        <begin position="66"/>
        <end position="103"/>
    </location>
</feature>
<evidence type="ECO:0000313" key="3">
    <source>
        <dbReference type="Proteomes" id="UP000651452"/>
    </source>
</evidence>
<comment type="caution">
    <text evidence="2">The sequence shown here is derived from an EMBL/GenBank/DDBJ whole genome shotgun (WGS) entry which is preliminary data.</text>
</comment>